<feature type="compositionally biased region" description="Basic residues" evidence="1">
    <location>
        <begin position="91"/>
        <end position="101"/>
    </location>
</feature>
<proteinExistence type="predicted"/>
<name>A0A5E4TDA3_9BURK</name>
<accession>A0A5E4TDA3</accession>
<sequence length="376" mass="40837">MRVSPIPPSWSYLRQPEDEHPPDTARACADVADSPDTTVSTSDLQIAHDTVSSTSTLENPSTDLMPDPLQRSIVQRLMAKRATSADQAKPAKARRSFPSRPCKHRDTILRIPKEEYERLGGITGVANKYGIPRTTLGKYVDHFGDTRPSGRARLEHKEYAFSQNNLRALSRHGKALRAAAGGFSKLASALGVQRNQLREVLTPSGKLSRVGGQMLVDNTPIPPRSVEIPQERFNALLSGVPPGATRRLPPIQTIIPMNAAPFMPGITTPTSAPATSASSSRVAQFGECEAPALRPYVRTEGSFSPAMIPVVDSTTAWTRIEQARRHHHLHLAQNVGTGCDPVPNVNLHWLPEQQATPSAFYRTSLIQSADASSSTG</sequence>
<feature type="region of interest" description="Disordered" evidence="1">
    <location>
        <begin position="81"/>
        <end position="101"/>
    </location>
</feature>
<gene>
    <name evidence="2" type="ORF">PAQ31011_01383</name>
</gene>
<feature type="region of interest" description="Disordered" evidence="1">
    <location>
        <begin position="1"/>
        <end position="25"/>
    </location>
</feature>
<dbReference type="Proteomes" id="UP000366819">
    <property type="component" value="Unassembled WGS sequence"/>
</dbReference>
<keyword evidence="3" id="KW-1185">Reference proteome</keyword>
<evidence type="ECO:0000313" key="3">
    <source>
        <dbReference type="Proteomes" id="UP000366819"/>
    </source>
</evidence>
<evidence type="ECO:0000256" key="1">
    <source>
        <dbReference type="SAM" id="MobiDB-lite"/>
    </source>
</evidence>
<dbReference type="EMBL" id="CABPSN010000002">
    <property type="protein sequence ID" value="VVD86196.1"/>
    <property type="molecule type" value="Genomic_DNA"/>
</dbReference>
<organism evidence="2 3">
    <name type="scientific">Pandoraea aquatica</name>
    <dbReference type="NCBI Taxonomy" id="2508290"/>
    <lineage>
        <taxon>Bacteria</taxon>
        <taxon>Pseudomonadati</taxon>
        <taxon>Pseudomonadota</taxon>
        <taxon>Betaproteobacteria</taxon>
        <taxon>Burkholderiales</taxon>
        <taxon>Burkholderiaceae</taxon>
        <taxon>Pandoraea</taxon>
    </lineage>
</organism>
<dbReference type="AlphaFoldDB" id="A0A5E4TDA3"/>
<protein>
    <submittedName>
        <fullName evidence="2">Uncharacterized protein</fullName>
    </submittedName>
</protein>
<evidence type="ECO:0000313" key="2">
    <source>
        <dbReference type="EMBL" id="VVD86196.1"/>
    </source>
</evidence>
<reference evidence="2 3" key="1">
    <citation type="submission" date="2019-08" db="EMBL/GenBank/DDBJ databases">
        <authorList>
            <person name="Peeters C."/>
        </authorList>
    </citation>
    <scope>NUCLEOTIDE SEQUENCE [LARGE SCALE GENOMIC DNA]</scope>
    <source>
        <strain evidence="2 3">LMG 31011</strain>
    </source>
</reference>